<dbReference type="Gene3D" id="1.10.443.10">
    <property type="entry name" value="Intergrase catalytic core"/>
    <property type="match status" value="1"/>
</dbReference>
<evidence type="ECO:0000256" key="10">
    <source>
        <dbReference type="HAMAP-Rule" id="MF_01808"/>
    </source>
</evidence>
<dbReference type="Pfam" id="PF02899">
    <property type="entry name" value="Phage_int_SAM_1"/>
    <property type="match status" value="1"/>
</dbReference>
<feature type="active site" evidence="10">
    <location>
        <position position="161"/>
    </location>
</feature>
<dbReference type="Proteomes" id="UP000199159">
    <property type="component" value="Unassembled WGS sequence"/>
</dbReference>
<dbReference type="Gene3D" id="1.10.150.130">
    <property type="match status" value="1"/>
</dbReference>
<dbReference type="InterPro" id="IPR011931">
    <property type="entry name" value="Recomb_XerC"/>
</dbReference>
<dbReference type="EMBL" id="FNJU01000002">
    <property type="protein sequence ID" value="SDP25715.1"/>
    <property type="molecule type" value="Genomic_DNA"/>
</dbReference>
<dbReference type="NCBIfam" id="TIGR02224">
    <property type="entry name" value="recomb_XerC"/>
    <property type="match status" value="1"/>
</dbReference>
<feature type="active site" evidence="10">
    <location>
        <position position="258"/>
    </location>
</feature>
<keyword evidence="7 10" id="KW-0238">DNA-binding</keyword>
<feature type="domain" description="Tyr recombinase" evidence="12">
    <location>
        <begin position="121"/>
        <end position="306"/>
    </location>
</feature>
<dbReference type="NCBIfam" id="NF001399">
    <property type="entry name" value="PRK00283.1"/>
    <property type="match status" value="1"/>
</dbReference>
<dbReference type="InterPro" id="IPR050090">
    <property type="entry name" value="Tyrosine_recombinase_XerCD"/>
</dbReference>
<reference evidence="15" key="1">
    <citation type="submission" date="2016-10" db="EMBL/GenBank/DDBJ databases">
        <authorList>
            <person name="Varghese N."/>
            <person name="Submissions S."/>
        </authorList>
    </citation>
    <scope>NUCLEOTIDE SEQUENCE [LARGE SCALE GENOMIC DNA]</scope>
    <source>
        <strain evidence="15">IBRC-M10078</strain>
    </source>
</reference>
<dbReference type="GO" id="GO:0005737">
    <property type="term" value="C:cytoplasm"/>
    <property type="evidence" value="ECO:0007669"/>
    <property type="project" value="UniProtKB-SubCell"/>
</dbReference>
<dbReference type="InterPro" id="IPR004107">
    <property type="entry name" value="Integrase_SAM-like_N"/>
</dbReference>
<evidence type="ECO:0000256" key="2">
    <source>
        <dbReference type="ARBA" id="ARBA00006657"/>
    </source>
</evidence>
<evidence type="ECO:0000313" key="15">
    <source>
        <dbReference type="Proteomes" id="UP000199159"/>
    </source>
</evidence>
<gene>
    <name evidence="10" type="primary">xerC</name>
    <name evidence="14" type="ORF">SAMN05216565_10290</name>
</gene>
<keyword evidence="9 10" id="KW-0131">Cell cycle</keyword>
<evidence type="ECO:0000313" key="14">
    <source>
        <dbReference type="EMBL" id="SDP25715.1"/>
    </source>
</evidence>
<keyword evidence="3 10" id="KW-0963">Cytoplasm</keyword>
<dbReference type="PANTHER" id="PTHR30349:SF77">
    <property type="entry name" value="TYROSINE RECOMBINASE XERC"/>
    <property type="match status" value="1"/>
</dbReference>
<dbReference type="PROSITE" id="PS51898">
    <property type="entry name" value="TYR_RECOMBINASE"/>
    <property type="match status" value="1"/>
</dbReference>
<feature type="active site" evidence="10">
    <location>
        <position position="284"/>
    </location>
</feature>
<proteinExistence type="inferred from homology"/>
<dbReference type="SUPFAM" id="SSF56349">
    <property type="entry name" value="DNA breaking-rejoining enzymes"/>
    <property type="match status" value="1"/>
</dbReference>
<keyword evidence="4 10" id="KW-0132">Cell division</keyword>
<keyword evidence="6 10" id="KW-0229">DNA integration</keyword>
<dbReference type="CDD" id="cd00798">
    <property type="entry name" value="INT_XerDC_C"/>
    <property type="match status" value="1"/>
</dbReference>
<evidence type="ECO:0000256" key="3">
    <source>
        <dbReference type="ARBA" id="ARBA00022490"/>
    </source>
</evidence>
<evidence type="ECO:0000256" key="5">
    <source>
        <dbReference type="ARBA" id="ARBA00022829"/>
    </source>
</evidence>
<dbReference type="InterPro" id="IPR011010">
    <property type="entry name" value="DNA_brk_join_enz"/>
</dbReference>
<organism evidence="14 15">
    <name type="scientific">Litchfieldia salsa</name>
    <dbReference type="NCBI Taxonomy" id="930152"/>
    <lineage>
        <taxon>Bacteria</taxon>
        <taxon>Bacillati</taxon>
        <taxon>Bacillota</taxon>
        <taxon>Bacilli</taxon>
        <taxon>Bacillales</taxon>
        <taxon>Bacillaceae</taxon>
        <taxon>Litchfieldia</taxon>
    </lineage>
</organism>
<dbReference type="GO" id="GO:0007059">
    <property type="term" value="P:chromosome segregation"/>
    <property type="evidence" value="ECO:0007669"/>
    <property type="project" value="UniProtKB-UniRule"/>
</dbReference>
<evidence type="ECO:0000259" key="12">
    <source>
        <dbReference type="PROSITE" id="PS51898"/>
    </source>
</evidence>
<dbReference type="AlphaFoldDB" id="A0A1H0R8F9"/>
<comment type="subunit">
    <text evidence="10">Forms a cyclic heterotetrameric complex composed of two molecules of XerC and two molecules of XerD.</text>
</comment>
<keyword evidence="15" id="KW-1185">Reference proteome</keyword>
<protein>
    <recommendedName>
        <fullName evidence="10 11">Tyrosine recombinase XerC</fullName>
    </recommendedName>
</protein>
<keyword evidence="8 10" id="KW-0233">DNA recombination</keyword>
<dbReference type="GO" id="GO:0003677">
    <property type="term" value="F:DNA binding"/>
    <property type="evidence" value="ECO:0007669"/>
    <property type="project" value="UniProtKB-UniRule"/>
</dbReference>
<dbReference type="InterPro" id="IPR023009">
    <property type="entry name" value="Tyrosine_recombinase_XerC/XerD"/>
</dbReference>
<dbReference type="InterPro" id="IPR010998">
    <property type="entry name" value="Integrase_recombinase_N"/>
</dbReference>
<comment type="subcellular location">
    <subcellularLocation>
        <location evidence="1 10">Cytoplasm</location>
    </subcellularLocation>
</comment>
<keyword evidence="5 10" id="KW-0159">Chromosome partition</keyword>
<dbReference type="InterPro" id="IPR044068">
    <property type="entry name" value="CB"/>
</dbReference>
<comment type="similarity">
    <text evidence="2 10">Belongs to the 'phage' integrase family. XerC subfamily.</text>
</comment>
<feature type="domain" description="Core-binding (CB)" evidence="13">
    <location>
        <begin position="14"/>
        <end position="100"/>
    </location>
</feature>
<feature type="active site" evidence="10">
    <location>
        <position position="185"/>
    </location>
</feature>
<feature type="active site" description="O-(3'-phospho-DNA)-tyrosine intermediate" evidence="10">
    <location>
        <position position="293"/>
    </location>
</feature>
<dbReference type="GO" id="GO:0051301">
    <property type="term" value="P:cell division"/>
    <property type="evidence" value="ECO:0007669"/>
    <property type="project" value="UniProtKB-UniRule"/>
</dbReference>
<feature type="active site" evidence="10">
    <location>
        <position position="261"/>
    </location>
</feature>
<evidence type="ECO:0000256" key="11">
    <source>
        <dbReference type="NCBIfam" id="TIGR02224"/>
    </source>
</evidence>
<dbReference type="InterPro" id="IPR002104">
    <property type="entry name" value="Integrase_catalytic"/>
</dbReference>
<dbReference type="HAMAP" id="MF_01808">
    <property type="entry name" value="Recomb_XerC_XerD"/>
    <property type="match status" value="1"/>
</dbReference>
<dbReference type="PROSITE" id="PS51900">
    <property type="entry name" value="CB"/>
    <property type="match status" value="1"/>
</dbReference>
<dbReference type="GO" id="GO:0009037">
    <property type="term" value="F:tyrosine-based site-specific recombinase activity"/>
    <property type="evidence" value="ECO:0007669"/>
    <property type="project" value="UniProtKB-UniRule"/>
</dbReference>
<evidence type="ECO:0000256" key="7">
    <source>
        <dbReference type="ARBA" id="ARBA00023125"/>
    </source>
</evidence>
<comment type="function">
    <text evidence="10">Site-specific tyrosine recombinase, which acts by catalyzing the cutting and rejoining of the recombining DNA molecules. The XerC-XerD complex is essential to convert dimers of the bacterial chromosome into monomers to permit their segregation at cell division. It also contributes to the segregational stability of plasmids.</text>
</comment>
<evidence type="ECO:0000256" key="8">
    <source>
        <dbReference type="ARBA" id="ARBA00023172"/>
    </source>
</evidence>
<dbReference type="InterPro" id="IPR013762">
    <property type="entry name" value="Integrase-like_cat_sf"/>
</dbReference>
<evidence type="ECO:0000256" key="4">
    <source>
        <dbReference type="ARBA" id="ARBA00022618"/>
    </source>
</evidence>
<evidence type="ECO:0000259" key="13">
    <source>
        <dbReference type="PROSITE" id="PS51900"/>
    </source>
</evidence>
<dbReference type="Pfam" id="PF00589">
    <property type="entry name" value="Phage_integrase"/>
    <property type="match status" value="1"/>
</dbReference>
<name>A0A1H0R8F9_9BACI</name>
<evidence type="ECO:0000256" key="6">
    <source>
        <dbReference type="ARBA" id="ARBA00022908"/>
    </source>
</evidence>
<dbReference type="PANTHER" id="PTHR30349">
    <property type="entry name" value="PHAGE INTEGRASE-RELATED"/>
    <property type="match status" value="1"/>
</dbReference>
<sequence length="312" mass="35694">MILFSSPCEVGFLAKNSLSLSLFIEYLQIEKNYAKNTVHGYEKDILDFITFMNQEGISSFIEVTYSDVRLFLTKLYVKQYSRRSVARKISSMRSFYKFLVREELCIENPFTLVSLPKKDHKIPSFLYQEEIEHLFKVSDLTTPLGQRNQALLEVLYATGIRVSECCQIQMSDIDFSLGTVLVNGKGSKQRYVPFGEYASKALLDYISKGRLALLEKSRSTSNFLFLNFRGGNLTTRGVRLILSKLVDQTSSTIHISPHVLRHTFATHLLNEGADMRSVQELLGHAHLSSTQIYTHVTKEHLKKIYMSSHPRA</sequence>
<accession>A0A1H0R8F9</accession>
<dbReference type="GO" id="GO:0006313">
    <property type="term" value="P:DNA transposition"/>
    <property type="evidence" value="ECO:0007669"/>
    <property type="project" value="UniProtKB-UniRule"/>
</dbReference>
<dbReference type="STRING" id="930152.SAMN05216565_10290"/>
<evidence type="ECO:0000256" key="1">
    <source>
        <dbReference type="ARBA" id="ARBA00004496"/>
    </source>
</evidence>
<evidence type="ECO:0000256" key="9">
    <source>
        <dbReference type="ARBA" id="ARBA00023306"/>
    </source>
</evidence>
<dbReference type="NCBIfam" id="NF040815">
    <property type="entry name" value="recomb_XerA_Arch"/>
    <property type="match status" value="1"/>
</dbReference>